<dbReference type="WBParaSite" id="PTRK_0000986900.1">
    <property type="protein sequence ID" value="PTRK_0000986900.1"/>
    <property type="gene ID" value="PTRK_0000986900"/>
</dbReference>
<accession>A0A0N4ZMV2</accession>
<keyword evidence="3" id="KW-1185">Reference proteome</keyword>
<dbReference type="AlphaFoldDB" id="A0A0N4ZMV2"/>
<evidence type="ECO:0000256" key="2">
    <source>
        <dbReference type="SAM" id="MobiDB-lite"/>
    </source>
</evidence>
<evidence type="ECO:0000313" key="3">
    <source>
        <dbReference type="Proteomes" id="UP000038045"/>
    </source>
</evidence>
<evidence type="ECO:0000313" key="4">
    <source>
        <dbReference type="WBParaSite" id="PTRK_0000986900.1"/>
    </source>
</evidence>
<feature type="coiled-coil region" evidence="1">
    <location>
        <begin position="552"/>
        <end position="582"/>
    </location>
</feature>
<feature type="compositionally biased region" description="Polar residues" evidence="2">
    <location>
        <begin position="1"/>
        <end position="21"/>
    </location>
</feature>
<name>A0A0N4ZMV2_PARTI</name>
<evidence type="ECO:0000256" key="1">
    <source>
        <dbReference type="SAM" id="Coils"/>
    </source>
</evidence>
<dbReference type="Proteomes" id="UP000038045">
    <property type="component" value="Unplaced"/>
</dbReference>
<protein>
    <submittedName>
        <fullName evidence="4">Kinetochore protein NDC80 homolog</fullName>
    </submittedName>
</protein>
<organism evidence="3 4">
    <name type="scientific">Parastrongyloides trichosuri</name>
    <name type="common">Possum-specific nematode worm</name>
    <dbReference type="NCBI Taxonomy" id="131310"/>
    <lineage>
        <taxon>Eukaryota</taxon>
        <taxon>Metazoa</taxon>
        <taxon>Ecdysozoa</taxon>
        <taxon>Nematoda</taxon>
        <taxon>Chromadorea</taxon>
        <taxon>Rhabditida</taxon>
        <taxon>Tylenchina</taxon>
        <taxon>Panagrolaimomorpha</taxon>
        <taxon>Strongyloidoidea</taxon>
        <taxon>Strongyloididae</taxon>
        <taxon>Parastrongyloides</taxon>
    </lineage>
</organism>
<feature type="coiled-coil region" evidence="1">
    <location>
        <begin position="238"/>
        <end position="275"/>
    </location>
</feature>
<reference evidence="4" key="1">
    <citation type="submission" date="2017-02" db="UniProtKB">
        <authorList>
            <consortium name="WormBaseParasite"/>
        </authorList>
    </citation>
    <scope>IDENTIFICATION</scope>
</reference>
<feature type="coiled-coil region" evidence="1">
    <location>
        <begin position="438"/>
        <end position="514"/>
    </location>
</feature>
<sequence length="592" mass="69005">MSSINKSSGKFSLHGKQSLTGRHSLGRPSLGRPSLGRPSIGRPSIVGFNRQPTNVSSRGKVALSQKEIEENSRTLREFLSNQTMLTMDPPVTNKKFNLANEVNFLDYLQVIVWHIDPNYQCSKLQEDLNFWLHAFELGTFQATIFSNISHNWKYIVDAFVKLINVVRCNEETLSLEKEDEEDQFALDVWAQSRYVDVLFAAISNQNGASACTPEHYEEPLREYIEQLASVLEVNGDILEDLRNEESNLRRKKNDLEEIYREIESERNLLEKMKGDEESLKLFSSKLDGHLSKIREDIAEQVKKCDVIQQEIDKAHSKLNLTRDTVTNQRLSKTEAREFSEKNNMLANRILRNEEVNKEFENECDEKSKQVTEKLKLVEITSEKTINRIKKLDKDIGGGFVSKELNWKKIDAFSDIDDLLNYYRTSVCKVVDKSIGKLCNQLNEKENLLLQKKNALTETTKSYSNCEEKLERLNLAIKDTNKSIEIESKEMMQKIKEEEEKKEVLTKQIISMKNRPIVDIKEYIAEEMTKLENFENRCKNFVMSKREKYDNIIETDRKDMEKLNILKDKLENLLKENHEFQQRMGMTQSRWLI</sequence>
<keyword evidence="1" id="KW-0175">Coiled coil</keyword>
<proteinExistence type="predicted"/>
<feature type="region of interest" description="Disordered" evidence="2">
    <location>
        <begin position="1"/>
        <end position="53"/>
    </location>
</feature>